<comment type="caution">
    <text evidence="3">The sequence shown here is derived from an EMBL/GenBank/DDBJ whole genome shotgun (WGS) entry which is preliminary data.</text>
</comment>
<organism evidence="3 4">
    <name type="scientific">Massilia agri</name>
    <dbReference type="NCBI Taxonomy" id="1886785"/>
    <lineage>
        <taxon>Bacteria</taxon>
        <taxon>Pseudomonadati</taxon>
        <taxon>Pseudomonadota</taxon>
        <taxon>Betaproteobacteria</taxon>
        <taxon>Burkholderiales</taxon>
        <taxon>Oxalobacteraceae</taxon>
        <taxon>Telluria group</taxon>
        <taxon>Massilia</taxon>
    </lineage>
</organism>
<evidence type="ECO:0000313" key="4">
    <source>
        <dbReference type="Proteomes" id="UP001206572"/>
    </source>
</evidence>
<protein>
    <submittedName>
        <fullName evidence="3">DUF4111 domain-containing protein</fullName>
    </submittedName>
</protein>
<dbReference type="Pfam" id="PF13427">
    <property type="entry name" value="AadA_C"/>
    <property type="match status" value="1"/>
</dbReference>
<keyword evidence="4" id="KW-1185">Reference proteome</keyword>
<evidence type="ECO:0000259" key="2">
    <source>
        <dbReference type="Pfam" id="PF13427"/>
    </source>
</evidence>
<evidence type="ECO:0000256" key="1">
    <source>
        <dbReference type="ARBA" id="ARBA00022679"/>
    </source>
</evidence>
<proteinExistence type="predicted"/>
<dbReference type="Proteomes" id="UP001206572">
    <property type="component" value="Unassembled WGS sequence"/>
</dbReference>
<gene>
    <name evidence="3" type="ORF">NX780_12860</name>
</gene>
<feature type="domain" description="Adenylyltransferase AadA C-terminal" evidence="2">
    <location>
        <begin position="27"/>
        <end position="130"/>
    </location>
</feature>
<sequence length="142" mass="15847">MLDVDLAILLTKVRKHSMALVGPSAAELFDSVPASDLQRAMSDTCKQWNRDADWEGDEITVLLALARIWFTASTGKIVSKDLAASWAMERLPEAHRHVMNHALHSYLRGTGDASVFVSAELAETIHFCKQEITLELKKRVET</sequence>
<dbReference type="EMBL" id="JANUHA010000008">
    <property type="protein sequence ID" value="MCS0597236.1"/>
    <property type="molecule type" value="Genomic_DNA"/>
</dbReference>
<accession>A0ABT2ALY2</accession>
<name>A0ABT2ALY2_9BURK</name>
<keyword evidence="1" id="KW-0808">Transferase</keyword>
<reference evidence="3 4" key="1">
    <citation type="submission" date="2022-08" db="EMBL/GenBank/DDBJ databases">
        <title>Reclassification of Massilia species as members of the genera Telluria, Duganella, Pseudoduganella, Mokoshia gen. nov. and Zemynaea gen. nov. using orthogonal and non-orthogonal genome-based approaches.</title>
        <authorList>
            <person name="Bowman J.P."/>
        </authorList>
    </citation>
    <scope>NUCLEOTIDE SEQUENCE [LARGE SCALE GENOMIC DNA]</scope>
    <source>
        <strain evidence="3 4">JCM 31661</strain>
    </source>
</reference>
<dbReference type="InterPro" id="IPR025184">
    <property type="entry name" value="AadA_C"/>
</dbReference>
<evidence type="ECO:0000313" key="3">
    <source>
        <dbReference type="EMBL" id="MCS0597236.1"/>
    </source>
</evidence>
<dbReference type="RefSeq" id="WP_258828266.1">
    <property type="nucleotide sequence ID" value="NZ_JANUHA010000008.1"/>
</dbReference>